<reference evidence="4 5" key="1">
    <citation type="submission" date="2019-11" db="EMBL/GenBank/DDBJ databases">
        <title>Acidiferrimicrobium australis gen. nov., sp. nov., an acidophilic and obligately heterotrophic, member of the Actinobacteria that catalyses dissimilatory oxido- reduction of iron isolated from metal-rich acidic water in Chile.</title>
        <authorList>
            <person name="Gonzalez D."/>
            <person name="Huber K."/>
            <person name="Hedrich S."/>
            <person name="Rojas-Villalobos C."/>
            <person name="Quatrini R."/>
            <person name="Dinamarca M.A."/>
            <person name="Schwarz A."/>
            <person name="Canales C."/>
            <person name="Nancucheo I."/>
        </authorList>
    </citation>
    <scope>NUCLEOTIDE SEQUENCE [LARGE SCALE GENOMIC DNA]</scope>
    <source>
        <strain evidence="4 5">USS-CCA1</strain>
    </source>
</reference>
<evidence type="ECO:0000256" key="2">
    <source>
        <dbReference type="ARBA" id="ARBA00023315"/>
    </source>
</evidence>
<evidence type="ECO:0000313" key="5">
    <source>
        <dbReference type="Proteomes" id="UP000437736"/>
    </source>
</evidence>
<dbReference type="GO" id="GO:0016787">
    <property type="term" value="F:hydrolase activity"/>
    <property type="evidence" value="ECO:0007669"/>
    <property type="project" value="UniProtKB-KW"/>
</dbReference>
<keyword evidence="5" id="KW-1185">Reference proteome</keyword>
<proteinExistence type="predicted"/>
<sequence length="249" mass="26295">LRRWPVVHLDAPPGVPKLLGAEPLDLVRLCLPRRAFPYARFDVAGIEHVPRRGPVIVAANHRSYFDVVAVGLTVLEAGRHPRGLAKKELFDAPLIGPLMAAAGSIRVDRQGDPSAALAEAEQALHAGECLVVMPQGTIPQGEAFFDPHLSGKTGVARLAAATGAPVVPLGVWGSEAVWPRSSRLPRVANVAHPPTVRVRVGPPVRGLTGGDARADTEVIMGAIADLLPPEGRLPRIPTAEELARTMPPG</sequence>
<dbReference type="SUPFAM" id="SSF69593">
    <property type="entry name" value="Glycerol-3-phosphate (1)-acyltransferase"/>
    <property type="match status" value="1"/>
</dbReference>
<name>A0ABW9QZW5_9ACTN</name>
<dbReference type="EMBL" id="WJHE01001277">
    <property type="protein sequence ID" value="MST34888.1"/>
    <property type="molecule type" value="Genomic_DNA"/>
</dbReference>
<keyword evidence="1" id="KW-0808">Transferase</keyword>
<accession>A0ABW9QZW5</accession>
<feature type="non-terminal residue" evidence="4">
    <location>
        <position position="1"/>
    </location>
</feature>
<protein>
    <submittedName>
        <fullName evidence="4">HAD-IB family hydrolase</fullName>
    </submittedName>
</protein>
<dbReference type="CDD" id="cd07989">
    <property type="entry name" value="LPLAT_AGPAT-like"/>
    <property type="match status" value="1"/>
</dbReference>
<dbReference type="SMART" id="SM00563">
    <property type="entry name" value="PlsC"/>
    <property type="match status" value="1"/>
</dbReference>
<organism evidence="4 5">
    <name type="scientific">Acidiferrimicrobium australe</name>
    <dbReference type="NCBI Taxonomy" id="2664430"/>
    <lineage>
        <taxon>Bacteria</taxon>
        <taxon>Bacillati</taxon>
        <taxon>Actinomycetota</taxon>
        <taxon>Acidimicrobiia</taxon>
        <taxon>Acidimicrobiales</taxon>
        <taxon>Acidimicrobiaceae</taxon>
        <taxon>Acidiferrimicrobium</taxon>
    </lineage>
</organism>
<gene>
    <name evidence="4" type="ORF">GHK86_19445</name>
</gene>
<keyword evidence="2" id="KW-0012">Acyltransferase</keyword>
<dbReference type="InterPro" id="IPR002123">
    <property type="entry name" value="Plipid/glycerol_acylTrfase"/>
</dbReference>
<evidence type="ECO:0000256" key="1">
    <source>
        <dbReference type="ARBA" id="ARBA00022679"/>
    </source>
</evidence>
<dbReference type="Proteomes" id="UP000437736">
    <property type="component" value="Unassembled WGS sequence"/>
</dbReference>
<dbReference type="PANTHER" id="PTHR10434">
    <property type="entry name" value="1-ACYL-SN-GLYCEROL-3-PHOSPHATE ACYLTRANSFERASE"/>
    <property type="match status" value="1"/>
</dbReference>
<comment type="caution">
    <text evidence="4">The sequence shown here is derived from an EMBL/GenBank/DDBJ whole genome shotgun (WGS) entry which is preliminary data.</text>
</comment>
<keyword evidence="4" id="KW-0378">Hydrolase</keyword>
<feature type="domain" description="Phospholipid/glycerol acyltransferase" evidence="3">
    <location>
        <begin position="55"/>
        <end position="174"/>
    </location>
</feature>
<dbReference type="Pfam" id="PF01553">
    <property type="entry name" value="Acyltransferase"/>
    <property type="match status" value="1"/>
</dbReference>
<dbReference type="PANTHER" id="PTHR10434:SF11">
    <property type="entry name" value="1-ACYL-SN-GLYCEROL-3-PHOSPHATE ACYLTRANSFERASE"/>
    <property type="match status" value="1"/>
</dbReference>
<evidence type="ECO:0000259" key="3">
    <source>
        <dbReference type="SMART" id="SM00563"/>
    </source>
</evidence>
<evidence type="ECO:0000313" key="4">
    <source>
        <dbReference type="EMBL" id="MST34888.1"/>
    </source>
</evidence>